<dbReference type="InterPro" id="IPR001699">
    <property type="entry name" value="TF_T-box"/>
</dbReference>
<organism evidence="10">
    <name type="scientific">Brugia pahangi</name>
    <name type="common">Filarial nematode worm</name>
    <dbReference type="NCBI Taxonomy" id="6280"/>
    <lineage>
        <taxon>Eukaryota</taxon>
        <taxon>Metazoa</taxon>
        <taxon>Ecdysozoa</taxon>
        <taxon>Nematoda</taxon>
        <taxon>Chromadorea</taxon>
        <taxon>Rhabditida</taxon>
        <taxon>Spirurina</taxon>
        <taxon>Spiruromorpha</taxon>
        <taxon>Filarioidea</taxon>
        <taxon>Onchocercidae</taxon>
        <taxon>Brugia</taxon>
    </lineage>
</organism>
<evidence type="ECO:0000256" key="4">
    <source>
        <dbReference type="ARBA" id="ARBA00023163"/>
    </source>
</evidence>
<name>A0A0N4TKE0_BRUPA</name>
<comment type="subcellular location">
    <subcellularLocation>
        <location evidence="1 6">Nucleus</location>
    </subcellularLocation>
</comment>
<evidence type="ECO:0000256" key="6">
    <source>
        <dbReference type="PROSITE-ProRule" id="PRU00201"/>
    </source>
</evidence>
<sequence length="316" mass="36113">MSAKPFSIAYLIGDTVTDNSNDNDNDNDNVNTEIHNNCMNVAKSRITDTLKLFPVISKTTLNYDTNSNGTIIDTENNFNHNLTTKKSSIMLKDYHSALRNVSVRLEGATLWNKFHAYGTEMIVTKTGRRMFPTLQVAISGLEPTVRYSLMVDLTCIDNKRYRYAFHQSKWIVAGPGEAELPCRVHVHNESPAPGEHWMRQTVSFDKIKLTNNQLDQNGHIIVNSMHRYQPNIHVVVHADGSGRQCRTFSFPNTSFMAVTAYQNHRITELKIESNPFAKGFRECEMNESFPFLINPLFPFYTTLLASHFRTTNHFNK</sequence>
<dbReference type="InterPro" id="IPR036960">
    <property type="entry name" value="T-box_sf"/>
</dbReference>
<keyword evidence="2" id="KW-0805">Transcription regulation</keyword>
<dbReference type="PROSITE" id="PS50252">
    <property type="entry name" value="TBOX_3"/>
    <property type="match status" value="1"/>
</dbReference>
<evidence type="ECO:0000256" key="3">
    <source>
        <dbReference type="ARBA" id="ARBA00023125"/>
    </source>
</evidence>
<dbReference type="FunFam" id="2.60.40.820:FF:000007">
    <property type="entry name" value="T-box transcription factor"/>
    <property type="match status" value="1"/>
</dbReference>
<dbReference type="PROSITE" id="PS01283">
    <property type="entry name" value="TBOX_1"/>
    <property type="match status" value="1"/>
</dbReference>
<evidence type="ECO:0000256" key="1">
    <source>
        <dbReference type="ARBA" id="ARBA00004123"/>
    </source>
</evidence>
<evidence type="ECO:0000313" key="9">
    <source>
        <dbReference type="Proteomes" id="UP000278627"/>
    </source>
</evidence>
<dbReference type="AlphaFoldDB" id="A0A0N4TKE0"/>
<dbReference type="PANTHER" id="PTHR11267">
    <property type="entry name" value="T-BOX PROTEIN-RELATED"/>
    <property type="match status" value="1"/>
</dbReference>
<dbReference type="Gene3D" id="2.60.40.820">
    <property type="entry name" value="Transcription factor, T-box"/>
    <property type="match status" value="1"/>
</dbReference>
<dbReference type="WBParaSite" id="BPAG_0000879901-mRNA-1">
    <property type="protein sequence ID" value="BPAG_0000879901-mRNA-1"/>
    <property type="gene ID" value="BPAG_0000879901"/>
</dbReference>
<accession>A0A0N4TKE0</accession>
<dbReference type="InterPro" id="IPR018186">
    <property type="entry name" value="TF_T-box_CS"/>
</dbReference>
<evidence type="ECO:0000313" key="8">
    <source>
        <dbReference type="EMBL" id="VDN89947.1"/>
    </source>
</evidence>
<reference evidence="8 9" key="2">
    <citation type="submission" date="2018-11" db="EMBL/GenBank/DDBJ databases">
        <authorList>
            <consortium name="Pathogen Informatics"/>
        </authorList>
    </citation>
    <scope>NUCLEOTIDE SEQUENCE [LARGE SCALE GENOMIC DNA]</scope>
</reference>
<keyword evidence="5 6" id="KW-0539">Nucleus</keyword>
<dbReference type="SUPFAM" id="SSF49417">
    <property type="entry name" value="p53-like transcription factors"/>
    <property type="match status" value="1"/>
</dbReference>
<dbReference type="GO" id="GO:0000785">
    <property type="term" value="C:chromatin"/>
    <property type="evidence" value="ECO:0007669"/>
    <property type="project" value="TreeGrafter"/>
</dbReference>
<protein>
    <submittedName>
        <fullName evidence="10">T-box domain-containing protein</fullName>
    </submittedName>
</protein>
<dbReference type="GO" id="GO:0045893">
    <property type="term" value="P:positive regulation of DNA-templated transcription"/>
    <property type="evidence" value="ECO:0007669"/>
    <property type="project" value="InterPro"/>
</dbReference>
<dbReference type="InterPro" id="IPR046360">
    <property type="entry name" value="T-box_DNA-bd"/>
</dbReference>
<proteinExistence type="predicted"/>
<keyword evidence="4" id="KW-0804">Transcription</keyword>
<gene>
    <name evidence="8" type="ORF">BPAG_LOCUS8761</name>
</gene>
<evidence type="ECO:0000259" key="7">
    <source>
        <dbReference type="PROSITE" id="PS50252"/>
    </source>
</evidence>
<keyword evidence="9" id="KW-1185">Reference proteome</keyword>
<dbReference type="STRING" id="6280.A0A0N4TKE0"/>
<comment type="caution">
    <text evidence="6">Lacks conserved residue(s) required for the propagation of feature annotation.</text>
</comment>
<keyword evidence="3 6" id="KW-0238">DNA-binding</keyword>
<evidence type="ECO:0000256" key="2">
    <source>
        <dbReference type="ARBA" id="ARBA00023015"/>
    </source>
</evidence>
<dbReference type="GO" id="GO:0001708">
    <property type="term" value="P:cell fate specification"/>
    <property type="evidence" value="ECO:0007669"/>
    <property type="project" value="TreeGrafter"/>
</dbReference>
<dbReference type="PANTHER" id="PTHR11267:SF195">
    <property type="entry name" value="OPTOMOTOR-BLIND-RELATED-GENE-1, ISOFORM A"/>
    <property type="match status" value="1"/>
</dbReference>
<dbReference type="GO" id="GO:0000978">
    <property type="term" value="F:RNA polymerase II cis-regulatory region sequence-specific DNA binding"/>
    <property type="evidence" value="ECO:0007669"/>
    <property type="project" value="InterPro"/>
</dbReference>
<dbReference type="Proteomes" id="UP000278627">
    <property type="component" value="Unassembled WGS sequence"/>
</dbReference>
<evidence type="ECO:0000313" key="10">
    <source>
        <dbReference type="WBParaSite" id="BPAG_0000879901-mRNA-1"/>
    </source>
</evidence>
<feature type="domain" description="T-box" evidence="7">
    <location>
        <begin position="105"/>
        <end position="282"/>
    </location>
</feature>
<dbReference type="SMART" id="SM00425">
    <property type="entry name" value="TBOX"/>
    <property type="match status" value="1"/>
</dbReference>
<dbReference type="GO" id="GO:0005634">
    <property type="term" value="C:nucleus"/>
    <property type="evidence" value="ECO:0007669"/>
    <property type="project" value="UniProtKB-SubCell"/>
</dbReference>
<dbReference type="Pfam" id="PF00907">
    <property type="entry name" value="T-box"/>
    <property type="match status" value="1"/>
</dbReference>
<evidence type="ECO:0000256" key="5">
    <source>
        <dbReference type="ARBA" id="ARBA00023242"/>
    </source>
</evidence>
<reference evidence="10" key="1">
    <citation type="submission" date="2017-02" db="UniProtKB">
        <authorList>
            <consortium name="WormBaseParasite"/>
        </authorList>
    </citation>
    <scope>IDENTIFICATION</scope>
</reference>
<dbReference type="InterPro" id="IPR008967">
    <property type="entry name" value="p53-like_TF_DNA-bd_sf"/>
</dbReference>
<dbReference type="GO" id="GO:0000981">
    <property type="term" value="F:DNA-binding transcription factor activity, RNA polymerase II-specific"/>
    <property type="evidence" value="ECO:0007669"/>
    <property type="project" value="TreeGrafter"/>
</dbReference>
<dbReference type="EMBL" id="UZAD01013140">
    <property type="protein sequence ID" value="VDN89947.1"/>
    <property type="molecule type" value="Genomic_DNA"/>
</dbReference>
<dbReference type="PRINTS" id="PR00937">
    <property type="entry name" value="TBOX"/>
</dbReference>